<dbReference type="Proteomes" id="UP000708208">
    <property type="component" value="Unassembled WGS sequence"/>
</dbReference>
<evidence type="ECO:0000256" key="6">
    <source>
        <dbReference type="SAM" id="Phobius"/>
    </source>
</evidence>
<dbReference type="EMBL" id="CAJVCH010570021">
    <property type="protein sequence ID" value="CAG7833788.1"/>
    <property type="molecule type" value="Genomic_DNA"/>
</dbReference>
<keyword evidence="4 6" id="KW-0472">Membrane</keyword>
<evidence type="ECO:0000256" key="2">
    <source>
        <dbReference type="ARBA" id="ARBA00022692"/>
    </source>
</evidence>
<comment type="caution">
    <text evidence="7">The sequence shown here is derived from an EMBL/GenBank/DDBJ whole genome shotgun (WGS) entry which is preliminary data.</text>
</comment>
<dbReference type="AlphaFoldDB" id="A0A8J2PK64"/>
<dbReference type="GO" id="GO:0016236">
    <property type="term" value="P:macroautophagy"/>
    <property type="evidence" value="ECO:0007669"/>
    <property type="project" value="TreeGrafter"/>
</dbReference>
<dbReference type="GO" id="GO:0005783">
    <property type="term" value="C:endoplasmic reticulum"/>
    <property type="evidence" value="ECO:0007669"/>
    <property type="project" value="TreeGrafter"/>
</dbReference>
<name>A0A8J2PK64_9HEXA</name>
<feature type="transmembrane region" description="Helical" evidence="6">
    <location>
        <begin position="171"/>
        <end position="193"/>
    </location>
</feature>
<feature type="transmembrane region" description="Helical" evidence="6">
    <location>
        <begin position="199"/>
        <end position="218"/>
    </location>
</feature>
<evidence type="ECO:0000256" key="5">
    <source>
        <dbReference type="SAM" id="MobiDB-lite"/>
    </source>
</evidence>
<evidence type="ECO:0000313" key="8">
    <source>
        <dbReference type="Proteomes" id="UP000708208"/>
    </source>
</evidence>
<keyword evidence="2 6" id="KW-0812">Transmembrane</keyword>
<keyword evidence="8" id="KW-1185">Reference proteome</keyword>
<feature type="transmembrane region" description="Helical" evidence="6">
    <location>
        <begin position="78"/>
        <end position="105"/>
    </location>
</feature>
<evidence type="ECO:0000256" key="1">
    <source>
        <dbReference type="ARBA" id="ARBA00004141"/>
    </source>
</evidence>
<dbReference type="PANTHER" id="PTHR21389:SF0">
    <property type="entry name" value="ETOPOSIDE-INDUCED PROTEIN 2.4 HOMOLOG"/>
    <property type="match status" value="1"/>
</dbReference>
<evidence type="ECO:0000313" key="7">
    <source>
        <dbReference type="EMBL" id="CAG7833788.1"/>
    </source>
</evidence>
<dbReference type="GO" id="GO:0016020">
    <property type="term" value="C:membrane"/>
    <property type="evidence" value="ECO:0007669"/>
    <property type="project" value="UniProtKB-SubCell"/>
</dbReference>
<feature type="region of interest" description="Disordered" evidence="5">
    <location>
        <begin position="38"/>
        <end position="61"/>
    </location>
</feature>
<dbReference type="OrthoDB" id="266518at2759"/>
<accession>A0A8J2PK64</accession>
<sequence>MSIQQVSISIAQGCLDSLKGIYKLFILDSRQREFHSQRTQGKFQELRKKPSPIHSHSSTKEEPRLLHRVAHCCGLNGVVFGFSMIVFNHLILPCLQIILATIFGYESSSTWYWLKYLLHLTFDSLWVLPLFFLSRIVNALWFQDISTLAYRYSVGRPKGLASLSTILADNLFSFIIQLLFLVQAWLVSLVPLYGVADGLYIFHMCLLYSLYSFEYKWIHMAGMKRNRSITSTADVCSCSPSSWVFPTLSSASPCLHGIQRELGRNQHSRSLPCKVSSREYGSSKRP</sequence>
<reference evidence="7" key="1">
    <citation type="submission" date="2021-06" db="EMBL/GenBank/DDBJ databases">
        <authorList>
            <person name="Hodson N. C."/>
            <person name="Mongue J. A."/>
            <person name="Jaron S. K."/>
        </authorList>
    </citation>
    <scope>NUCLEOTIDE SEQUENCE</scope>
</reference>
<evidence type="ECO:0008006" key="9">
    <source>
        <dbReference type="Google" id="ProtNLM"/>
    </source>
</evidence>
<organism evidence="7 8">
    <name type="scientific">Allacma fusca</name>
    <dbReference type="NCBI Taxonomy" id="39272"/>
    <lineage>
        <taxon>Eukaryota</taxon>
        <taxon>Metazoa</taxon>
        <taxon>Ecdysozoa</taxon>
        <taxon>Arthropoda</taxon>
        <taxon>Hexapoda</taxon>
        <taxon>Collembola</taxon>
        <taxon>Symphypleona</taxon>
        <taxon>Sminthuridae</taxon>
        <taxon>Allacma</taxon>
    </lineage>
</organism>
<feature type="transmembrane region" description="Helical" evidence="6">
    <location>
        <begin position="125"/>
        <end position="150"/>
    </location>
</feature>
<evidence type="ECO:0000256" key="3">
    <source>
        <dbReference type="ARBA" id="ARBA00022989"/>
    </source>
</evidence>
<evidence type="ECO:0000256" key="4">
    <source>
        <dbReference type="ARBA" id="ARBA00023136"/>
    </source>
</evidence>
<proteinExistence type="predicted"/>
<dbReference type="PANTHER" id="PTHR21389">
    <property type="entry name" value="P53 INDUCED PROTEIN"/>
    <property type="match status" value="1"/>
</dbReference>
<protein>
    <recommendedName>
        <fullName evidence="9">Etoposide-induced protein 2.4 homolog</fullName>
    </recommendedName>
</protein>
<keyword evidence="3 6" id="KW-1133">Transmembrane helix</keyword>
<gene>
    <name evidence="7" type="ORF">AFUS01_LOCUS43368</name>
</gene>
<comment type="subcellular location">
    <subcellularLocation>
        <location evidence="1">Membrane</location>
        <topology evidence="1">Multi-pass membrane protein</topology>
    </subcellularLocation>
</comment>